<keyword evidence="3" id="KW-1185">Reference proteome</keyword>
<comment type="caution">
    <text evidence="2">The sequence shown here is derived from an EMBL/GenBank/DDBJ whole genome shotgun (WGS) entry which is preliminary data.</text>
</comment>
<protein>
    <submittedName>
        <fullName evidence="2">Cobalamin biosynthesis protein CbiX</fullName>
    </submittedName>
</protein>
<name>A0ABV3L9R4_9RHOB</name>
<feature type="region of interest" description="Disordered" evidence="1">
    <location>
        <begin position="1"/>
        <end position="25"/>
    </location>
</feature>
<evidence type="ECO:0000313" key="3">
    <source>
        <dbReference type="Proteomes" id="UP001553161"/>
    </source>
</evidence>
<dbReference type="SUPFAM" id="SSF53800">
    <property type="entry name" value="Chelatase"/>
    <property type="match status" value="1"/>
</dbReference>
<dbReference type="Gene3D" id="3.40.50.1400">
    <property type="match status" value="2"/>
</dbReference>
<gene>
    <name evidence="2" type="ORF">AB0T83_16165</name>
</gene>
<accession>A0ABV3L9R4</accession>
<organism evidence="2 3">
    <name type="scientific">Meridianimarinicoccus marinus</name>
    <dbReference type="NCBI Taxonomy" id="3231483"/>
    <lineage>
        <taxon>Bacteria</taxon>
        <taxon>Pseudomonadati</taxon>
        <taxon>Pseudomonadota</taxon>
        <taxon>Alphaproteobacteria</taxon>
        <taxon>Rhodobacterales</taxon>
        <taxon>Paracoccaceae</taxon>
        <taxon>Meridianimarinicoccus</taxon>
    </lineage>
</organism>
<sequence>MSGTRSPSLKAPATEAILVSHGQPSDPAPAEARLAELAAKVAARMPGRRIGSATLAAMGSVERALDGARNDVLIYPLFMTEGWFTNTALPARLGLPAARVLPPLGSDPALPGLTLRMLADTASSAGWRASETEVLVAAHGSAQGKVPAACTRRFAKALRQAKTFARIEVAFLEEPPHIHRVAAGFGPKSICLSYFAADGGHVTDDLPAALSAGGFLGPTLPPLALWPAIPALIANALCAAARLEHAS</sequence>
<reference evidence="2 3" key="1">
    <citation type="submission" date="2024-07" db="EMBL/GenBank/DDBJ databases">
        <authorList>
            <person name="Kang M."/>
        </authorList>
    </citation>
    <scope>NUCLEOTIDE SEQUENCE [LARGE SCALE GENOMIC DNA]</scope>
    <source>
        <strain evidence="2 3">DFM31</strain>
    </source>
</reference>
<dbReference type="RefSeq" id="WP_366194264.1">
    <property type="nucleotide sequence ID" value="NZ_JBFBVU010000026.1"/>
</dbReference>
<evidence type="ECO:0000313" key="2">
    <source>
        <dbReference type="EMBL" id="MEV8468312.1"/>
    </source>
</evidence>
<evidence type="ECO:0000256" key="1">
    <source>
        <dbReference type="SAM" id="MobiDB-lite"/>
    </source>
</evidence>
<proteinExistence type="predicted"/>
<dbReference type="EMBL" id="JBFBVU010000026">
    <property type="protein sequence ID" value="MEV8468312.1"/>
    <property type="molecule type" value="Genomic_DNA"/>
</dbReference>
<dbReference type="Proteomes" id="UP001553161">
    <property type="component" value="Unassembled WGS sequence"/>
</dbReference>